<evidence type="ECO:0000256" key="1">
    <source>
        <dbReference type="SAM" id="Phobius"/>
    </source>
</evidence>
<feature type="transmembrane region" description="Helical" evidence="1">
    <location>
        <begin position="236"/>
        <end position="253"/>
    </location>
</feature>
<feature type="transmembrane region" description="Helical" evidence="1">
    <location>
        <begin position="210"/>
        <end position="230"/>
    </location>
</feature>
<sequence>MKRAKWWGLVFVIFFGVFLTAPVVQAHPLFSVATDLKVGENEIEMSLLINDALLKKVPGEDLSVENGLSGKKKQEIGNYIKKGFVVKNNGRPMTGRIEEIARPDLSHVRVKIRFTSQQKVEKVDLFYSMFFEIDKSRHQNIVTIHDDGKESRFVFHDSERHLSFTKESRLSIWLTVRQFIQIGMEHIWFGFDHLAFLAALFVAGGGWKHLLKVITSFTIAHSITLFLAVMDIVAVPSKWVEALIALTIVYVAVENQWFRSPEHRPTVTFFFGLIHGLGFAGSLSEIQLPKDSFLAALFSFNLGVELGQIVIFLCLIPVSLLLKRLVQGRWLVQGVSGIIALFGIFWFVERVFELEIPFFPL</sequence>
<keyword evidence="1" id="KW-0812">Transmembrane</keyword>
<keyword evidence="1" id="KW-1133">Transmembrane helix</keyword>
<protein>
    <submittedName>
        <fullName evidence="2">HupE/UreJ family protein</fullName>
    </submittedName>
</protein>
<organism evidence="2 3">
    <name type="scientific">Thermoactinomyces mirandus</name>
    <dbReference type="NCBI Taxonomy" id="2756294"/>
    <lineage>
        <taxon>Bacteria</taxon>
        <taxon>Bacillati</taxon>
        <taxon>Bacillota</taxon>
        <taxon>Bacilli</taxon>
        <taxon>Bacillales</taxon>
        <taxon>Thermoactinomycetaceae</taxon>
        <taxon>Thermoactinomyces</taxon>
    </lineage>
</organism>
<evidence type="ECO:0000313" key="3">
    <source>
        <dbReference type="Proteomes" id="UP000538292"/>
    </source>
</evidence>
<feature type="transmembrane region" description="Helical" evidence="1">
    <location>
        <begin position="265"/>
        <end position="283"/>
    </location>
</feature>
<comment type="caution">
    <text evidence="2">The sequence shown here is derived from an EMBL/GenBank/DDBJ whole genome shotgun (WGS) entry which is preliminary data.</text>
</comment>
<dbReference type="InterPro" id="IPR032809">
    <property type="entry name" value="Put_HupE_UreJ"/>
</dbReference>
<reference evidence="2 3" key="1">
    <citation type="submission" date="2020-07" db="EMBL/GenBank/DDBJ databases">
        <title>Thermoactinomyces phylogeny.</title>
        <authorList>
            <person name="Dunlap C."/>
        </authorList>
    </citation>
    <scope>NUCLEOTIDE SEQUENCE [LARGE SCALE GENOMIC DNA]</scope>
    <source>
        <strain evidence="2 3">AMNI-1</strain>
    </source>
</reference>
<keyword evidence="1" id="KW-0472">Membrane</keyword>
<feature type="transmembrane region" description="Helical" evidence="1">
    <location>
        <begin position="186"/>
        <end position="203"/>
    </location>
</feature>
<dbReference type="RefSeq" id="WP_181739493.1">
    <property type="nucleotide sequence ID" value="NZ_JACEOL010000025.1"/>
</dbReference>
<name>A0A7W1XSA8_9BACL</name>
<dbReference type="AlphaFoldDB" id="A0A7W1XSA8"/>
<keyword evidence="3" id="KW-1185">Reference proteome</keyword>
<accession>A0A7W1XSA8</accession>
<dbReference type="Proteomes" id="UP000538292">
    <property type="component" value="Unassembled WGS sequence"/>
</dbReference>
<dbReference type="EMBL" id="JACEOL010000025">
    <property type="protein sequence ID" value="MBA4602216.1"/>
    <property type="molecule type" value="Genomic_DNA"/>
</dbReference>
<feature type="transmembrane region" description="Helical" evidence="1">
    <location>
        <begin position="295"/>
        <end position="318"/>
    </location>
</feature>
<evidence type="ECO:0000313" key="2">
    <source>
        <dbReference type="EMBL" id="MBA4602216.1"/>
    </source>
</evidence>
<gene>
    <name evidence="2" type="ORF">H2C83_07775</name>
</gene>
<proteinExistence type="predicted"/>
<feature type="transmembrane region" description="Helical" evidence="1">
    <location>
        <begin position="330"/>
        <end position="348"/>
    </location>
</feature>
<dbReference type="Pfam" id="PF13795">
    <property type="entry name" value="HupE_UreJ_2"/>
    <property type="match status" value="1"/>
</dbReference>